<evidence type="ECO:0008006" key="3">
    <source>
        <dbReference type="Google" id="ProtNLM"/>
    </source>
</evidence>
<dbReference type="eggNOG" id="COG0317">
    <property type="taxonomic scope" value="Bacteria"/>
</dbReference>
<name>B7AVN9_9FIRM</name>
<accession>B7AVN9</accession>
<gene>
    <name evidence="1" type="ORF">BACPEC_02787</name>
</gene>
<dbReference type="Proteomes" id="UP000003136">
    <property type="component" value="Unassembled WGS sequence"/>
</dbReference>
<dbReference type="AlphaFoldDB" id="B7AVN9"/>
<evidence type="ECO:0000313" key="2">
    <source>
        <dbReference type="Proteomes" id="UP000003136"/>
    </source>
</evidence>
<dbReference type="PANTHER" id="PTHR46246">
    <property type="entry name" value="GUANOSINE-3',5'-BIS(DIPHOSPHATE) 3'-PYROPHOSPHOHYDROLASE MESH1"/>
    <property type="match status" value="1"/>
</dbReference>
<dbReference type="GO" id="GO:0008893">
    <property type="term" value="F:guanosine-3',5'-bis(diphosphate) 3'-diphosphatase activity"/>
    <property type="evidence" value="ECO:0007669"/>
    <property type="project" value="TreeGrafter"/>
</dbReference>
<organism evidence="1 2">
    <name type="scientific">[Bacteroides] pectinophilus ATCC 43243</name>
    <dbReference type="NCBI Taxonomy" id="483218"/>
    <lineage>
        <taxon>Bacteria</taxon>
        <taxon>Bacillati</taxon>
        <taxon>Bacillota</taxon>
        <taxon>Clostridia</taxon>
        <taxon>Eubacteriales</taxon>
    </lineage>
</organism>
<protein>
    <recommendedName>
        <fullName evidence="3">HD domain-containing protein</fullName>
    </recommendedName>
</protein>
<dbReference type="STRING" id="483218.BACPEC_02787"/>
<dbReference type="EMBL" id="ABVQ01000037">
    <property type="protein sequence ID" value="EEC56280.1"/>
    <property type="molecule type" value="Genomic_DNA"/>
</dbReference>
<reference evidence="1 2" key="1">
    <citation type="submission" date="2008-11" db="EMBL/GenBank/DDBJ databases">
        <title>Draft genome sequence of Bacteroides pectinophilus (ATCC 43243).</title>
        <authorList>
            <person name="Sudarsanam P."/>
            <person name="Ley R."/>
            <person name="Guruge J."/>
            <person name="Turnbaugh P.J."/>
            <person name="Mahowald M."/>
            <person name="Liep D."/>
            <person name="Gordon J."/>
        </authorList>
    </citation>
    <scope>NUCLEOTIDE SEQUENCE [LARGE SCALE GENOMIC DNA]</scope>
    <source>
        <strain evidence="1 2">ATCC 43243</strain>
    </source>
</reference>
<proteinExistence type="predicted"/>
<dbReference type="InterPro" id="IPR052194">
    <property type="entry name" value="MESH1"/>
</dbReference>
<dbReference type="Gene3D" id="1.10.3210.10">
    <property type="entry name" value="Hypothetical protein af1432"/>
    <property type="match status" value="1"/>
</dbReference>
<dbReference type="SUPFAM" id="SSF109604">
    <property type="entry name" value="HD-domain/PDEase-like"/>
    <property type="match status" value="1"/>
</dbReference>
<keyword evidence="2" id="KW-1185">Reference proteome</keyword>
<evidence type="ECO:0000313" key="1">
    <source>
        <dbReference type="EMBL" id="EEC56280.1"/>
    </source>
</evidence>
<sequence length="167" mass="19187">MSGLMKGVLYMDINTQVSESTCNLALLIKAKRIAYKAHEGQTDMSGMPYIEHPLVVSYRCGSIDSKIVGMLHDVIEDTDVSYDDLRAEGFPEHIIEAVRCVTKEDGWDEESYFTRIKANPIAREVKINDLMHNLDEYRVVTPTRHLIEKRVKYRRELAFLQGYSDTL</sequence>
<dbReference type="PANTHER" id="PTHR46246:SF1">
    <property type="entry name" value="GUANOSINE-3',5'-BIS(DIPHOSPHATE) 3'-PYROPHOSPHOHYDROLASE MESH1"/>
    <property type="match status" value="1"/>
</dbReference>
<comment type="caution">
    <text evidence="1">The sequence shown here is derived from an EMBL/GenBank/DDBJ whole genome shotgun (WGS) entry which is preliminary data.</text>
</comment>
<dbReference type="HOGENOM" id="CLU_109398_2_0_9"/>
<reference evidence="1 2" key="2">
    <citation type="submission" date="2008-11" db="EMBL/GenBank/DDBJ databases">
        <authorList>
            <person name="Fulton L."/>
            <person name="Clifton S."/>
            <person name="Fulton B."/>
            <person name="Xu J."/>
            <person name="Minx P."/>
            <person name="Pepin K.H."/>
            <person name="Johnson M."/>
            <person name="Bhonagiri V."/>
            <person name="Nash W.E."/>
            <person name="Mardis E.R."/>
            <person name="Wilson R.K."/>
        </authorList>
    </citation>
    <scope>NUCLEOTIDE SEQUENCE [LARGE SCALE GENOMIC DNA]</scope>
    <source>
        <strain evidence="1 2">ATCC 43243</strain>
    </source>
</reference>